<organism evidence="1 2">
    <name type="scientific">Argiope bruennichi</name>
    <name type="common">Wasp spider</name>
    <name type="synonym">Aranea bruennichi</name>
    <dbReference type="NCBI Taxonomy" id="94029"/>
    <lineage>
        <taxon>Eukaryota</taxon>
        <taxon>Metazoa</taxon>
        <taxon>Ecdysozoa</taxon>
        <taxon>Arthropoda</taxon>
        <taxon>Chelicerata</taxon>
        <taxon>Arachnida</taxon>
        <taxon>Araneae</taxon>
        <taxon>Araneomorphae</taxon>
        <taxon>Entelegynae</taxon>
        <taxon>Araneoidea</taxon>
        <taxon>Araneidae</taxon>
        <taxon>Argiope</taxon>
    </lineage>
</organism>
<proteinExistence type="predicted"/>
<evidence type="ECO:0000313" key="2">
    <source>
        <dbReference type="Proteomes" id="UP000807504"/>
    </source>
</evidence>
<reference evidence="1" key="2">
    <citation type="submission" date="2020-06" db="EMBL/GenBank/DDBJ databases">
        <authorList>
            <person name="Sheffer M."/>
        </authorList>
    </citation>
    <scope>NUCLEOTIDE SEQUENCE</scope>
</reference>
<protein>
    <submittedName>
        <fullName evidence="1">Uncharacterized protein</fullName>
    </submittedName>
</protein>
<evidence type="ECO:0000313" key="1">
    <source>
        <dbReference type="EMBL" id="KAF8771393.1"/>
    </source>
</evidence>
<reference evidence="1" key="1">
    <citation type="journal article" date="2020" name="bioRxiv">
        <title>Chromosome-level reference genome of the European wasp spider Argiope bruennichi: a resource for studies on range expansion and evolutionary adaptation.</title>
        <authorList>
            <person name="Sheffer M.M."/>
            <person name="Hoppe A."/>
            <person name="Krehenwinkel H."/>
            <person name="Uhl G."/>
            <person name="Kuss A.W."/>
            <person name="Jensen L."/>
            <person name="Jensen C."/>
            <person name="Gillespie R.G."/>
            <person name="Hoff K.J."/>
            <person name="Prost S."/>
        </authorList>
    </citation>
    <scope>NUCLEOTIDE SEQUENCE</scope>
</reference>
<keyword evidence="2" id="KW-1185">Reference proteome</keyword>
<dbReference type="AlphaFoldDB" id="A0A8T0EFJ2"/>
<comment type="caution">
    <text evidence="1">The sequence shown here is derived from an EMBL/GenBank/DDBJ whole genome shotgun (WGS) entry which is preliminary data.</text>
</comment>
<name>A0A8T0EFJ2_ARGBR</name>
<accession>A0A8T0EFJ2</accession>
<gene>
    <name evidence="1" type="ORF">HNY73_018819</name>
</gene>
<dbReference type="Proteomes" id="UP000807504">
    <property type="component" value="Unassembled WGS sequence"/>
</dbReference>
<dbReference type="EMBL" id="JABXBU010002228">
    <property type="protein sequence ID" value="KAF8771393.1"/>
    <property type="molecule type" value="Genomic_DNA"/>
</dbReference>
<sequence length="259" mass="29961">METSKKTNEDHVVDELSFEALEVQTTTLTNVQIPQHYGTHKKEETRSKTKKKRTVDKLSLIAFGVNTDAQILQFMDNKCFTCNVCVCSSIQKLLIIMNRLQFQMEVLQVISIKNQKIAVPHSQGHFIQSIQFQQQKQSTAYHLQTFSQPFQQSFTAPLNLYYSQPPHLPLCAPQSISLIFEFHCYPKQGRIVEQSTRFSHVMTHYHLSRWKTKLQQQNISNVLENMLMKKIKRNSSAFFVTLKEKVILPSCLGDAHTVQ</sequence>